<dbReference type="InterPro" id="IPR051839">
    <property type="entry name" value="RD_transcriptional_regulator"/>
</dbReference>
<reference evidence="1 2" key="1">
    <citation type="journal article" date="2018" name="Syst. Appl. Microbiol.">
        <title>Abditibacterium utsteinense sp. nov., the first cultivated member of candidate phylum FBP, isolated from ice-free Antarctic soil samples.</title>
        <authorList>
            <person name="Tahon G."/>
            <person name="Tytgat B."/>
            <person name="Lebbe L."/>
            <person name="Carlier A."/>
            <person name="Willems A."/>
        </authorList>
    </citation>
    <scope>NUCLEOTIDE SEQUENCE [LARGE SCALE GENOMIC DNA]</scope>
    <source>
        <strain evidence="1 2">LMG 29911</strain>
    </source>
</reference>
<evidence type="ECO:0000313" key="2">
    <source>
        <dbReference type="Proteomes" id="UP000237684"/>
    </source>
</evidence>
<dbReference type="GO" id="GO:0006313">
    <property type="term" value="P:DNA transposition"/>
    <property type="evidence" value="ECO:0007669"/>
    <property type="project" value="InterPro"/>
</dbReference>
<dbReference type="InParanoid" id="A0A2S8SRY4"/>
<proteinExistence type="predicted"/>
<comment type="caution">
    <text evidence="1">The sequence shown here is derived from an EMBL/GenBank/DDBJ whole genome shotgun (WGS) entry which is preliminary data.</text>
</comment>
<gene>
    <name evidence="1" type="ORF">B1R32_11197</name>
</gene>
<dbReference type="Pfam" id="PF01527">
    <property type="entry name" value="HTH_Tnp_1"/>
    <property type="match status" value="1"/>
</dbReference>
<keyword evidence="2" id="KW-1185">Reference proteome</keyword>
<dbReference type="InterPro" id="IPR009057">
    <property type="entry name" value="Homeodomain-like_sf"/>
</dbReference>
<name>A0A2S8SRY4_9BACT</name>
<dbReference type="SUPFAM" id="SSF46689">
    <property type="entry name" value="Homeodomain-like"/>
    <property type="match status" value="1"/>
</dbReference>
<dbReference type="EMBL" id="NIGF01000011">
    <property type="protein sequence ID" value="PQV63536.1"/>
    <property type="molecule type" value="Genomic_DNA"/>
</dbReference>
<dbReference type="InterPro" id="IPR002514">
    <property type="entry name" value="Transposase_8"/>
</dbReference>
<accession>A0A2S8SRY4</accession>
<dbReference type="Proteomes" id="UP000237684">
    <property type="component" value="Unassembled WGS sequence"/>
</dbReference>
<dbReference type="GO" id="GO:0004803">
    <property type="term" value="F:transposase activity"/>
    <property type="evidence" value="ECO:0007669"/>
    <property type="project" value="InterPro"/>
</dbReference>
<dbReference type="PANTHER" id="PTHR33215">
    <property type="entry name" value="PROTEIN DISTAL ANTENNA"/>
    <property type="match status" value="1"/>
</dbReference>
<protein>
    <submittedName>
        <fullName evidence="1">Transposase</fullName>
    </submittedName>
</protein>
<dbReference type="Gene3D" id="1.10.10.60">
    <property type="entry name" value="Homeodomain-like"/>
    <property type="match status" value="1"/>
</dbReference>
<sequence>MGVQRKTSKRRQYTAEFKHEAVRLVTEGGLSMAQVARDLGLDDNLVSRWKKEAQQNGPRAFPGQGHPQDEELVWLRRENDVLRQERDILKKAISIFSAPGQPTAR</sequence>
<dbReference type="AlphaFoldDB" id="A0A2S8SRY4"/>
<dbReference type="PANTHER" id="PTHR33215:SF13">
    <property type="entry name" value="PROTEIN DISTAL ANTENNA"/>
    <property type="match status" value="1"/>
</dbReference>
<dbReference type="GO" id="GO:0003677">
    <property type="term" value="F:DNA binding"/>
    <property type="evidence" value="ECO:0007669"/>
    <property type="project" value="InterPro"/>
</dbReference>
<dbReference type="RefSeq" id="WP_106380416.1">
    <property type="nucleotide sequence ID" value="NZ_NIGF01000011.1"/>
</dbReference>
<organism evidence="1 2">
    <name type="scientific">Abditibacterium utsteinense</name>
    <dbReference type="NCBI Taxonomy" id="1960156"/>
    <lineage>
        <taxon>Bacteria</taxon>
        <taxon>Pseudomonadati</taxon>
        <taxon>Abditibacteriota</taxon>
        <taxon>Abditibacteriia</taxon>
        <taxon>Abditibacteriales</taxon>
        <taxon>Abditibacteriaceae</taxon>
        <taxon>Abditibacterium</taxon>
    </lineage>
</organism>
<evidence type="ECO:0000313" key="1">
    <source>
        <dbReference type="EMBL" id="PQV63536.1"/>
    </source>
</evidence>
<dbReference type="OrthoDB" id="9801287at2"/>